<feature type="transmembrane region" description="Helical" evidence="7">
    <location>
        <begin position="278"/>
        <end position="303"/>
    </location>
</feature>
<protein>
    <submittedName>
        <fullName evidence="10">ABC transporter permease</fullName>
    </submittedName>
</protein>
<keyword evidence="4 7" id="KW-1133">Transmembrane helix</keyword>
<sequence length="400" mass="42023">MTTPTSHLRFKDLLLESVAALLSRPLRSVLTCLGTIMGVGTLVGVVGLTTTAQAQVSARFDALAATTVTVEDHHTKERVFTPATAEKVLGQVNGVTAVGYSWPISEVETIQATPTARPVTSTRVTAVSSGLFDAVEAEVSSGRVLDPFHDNAKLPVAVLGQLAADRLGISDVSTQPAILLDNRPFTVIGIITATQRRPELLSEVLIPAETALTIYPEPEGGGNNAATMLITTRAGAAQQVAQEVPWAISPQDTGQVSVAPPPDPRSLRESVNRDLSTLLLILAGVCLFIGAVGIANTTLVAVMERVPEIGLRRSLGARPIHIFGQIITESAMLGTLGGLIGATVGIFVVLIVSLTQHWAPVMDPWLALLAPLLGLVVGALAGLQPSWQASRIQPTEALRR</sequence>
<name>A0A3P1WUP6_9ACTN</name>
<evidence type="ECO:0000256" key="4">
    <source>
        <dbReference type="ARBA" id="ARBA00022989"/>
    </source>
</evidence>
<comment type="subcellular location">
    <subcellularLocation>
        <location evidence="1">Cell membrane</location>
        <topology evidence="1">Multi-pass membrane protein</topology>
    </subcellularLocation>
</comment>
<dbReference type="InterPro" id="IPR003838">
    <property type="entry name" value="ABC3_permease_C"/>
</dbReference>
<evidence type="ECO:0000256" key="1">
    <source>
        <dbReference type="ARBA" id="ARBA00004651"/>
    </source>
</evidence>
<reference evidence="10 11" key="1">
    <citation type="submission" date="2018-11" db="EMBL/GenBank/DDBJ databases">
        <title>Genomes From Bacteria Associated with the Canine Oral Cavity: a Test Case for Automated Genome-Based Taxonomic Assignment.</title>
        <authorList>
            <person name="Coil D.A."/>
            <person name="Jospin G."/>
            <person name="Darling A.E."/>
            <person name="Wallis C."/>
            <person name="Davis I.J."/>
            <person name="Harris S."/>
            <person name="Eisen J.A."/>
            <person name="Holcombe L.J."/>
            <person name="O'Flynn C."/>
        </authorList>
    </citation>
    <scope>NUCLEOTIDE SEQUENCE [LARGE SCALE GENOMIC DNA]</scope>
    <source>
        <strain evidence="10 11">OH2822_COT-296</strain>
    </source>
</reference>
<dbReference type="EMBL" id="RQYT01000010">
    <property type="protein sequence ID" value="RRD49965.1"/>
    <property type="molecule type" value="Genomic_DNA"/>
</dbReference>
<dbReference type="Pfam" id="PF02687">
    <property type="entry name" value="FtsX"/>
    <property type="match status" value="1"/>
</dbReference>
<evidence type="ECO:0000256" key="7">
    <source>
        <dbReference type="SAM" id="Phobius"/>
    </source>
</evidence>
<dbReference type="PANTHER" id="PTHR30572:SF4">
    <property type="entry name" value="ABC TRANSPORTER PERMEASE YTRF"/>
    <property type="match status" value="1"/>
</dbReference>
<dbReference type="Proteomes" id="UP000280935">
    <property type="component" value="Unassembled WGS sequence"/>
</dbReference>
<dbReference type="Pfam" id="PF12704">
    <property type="entry name" value="MacB_PCD"/>
    <property type="match status" value="1"/>
</dbReference>
<gene>
    <name evidence="10" type="ORF">EII35_06255</name>
</gene>
<keyword evidence="5 7" id="KW-0472">Membrane</keyword>
<proteinExistence type="inferred from homology"/>
<evidence type="ECO:0000256" key="6">
    <source>
        <dbReference type="ARBA" id="ARBA00038076"/>
    </source>
</evidence>
<evidence type="ECO:0000259" key="9">
    <source>
        <dbReference type="Pfam" id="PF12704"/>
    </source>
</evidence>
<evidence type="ECO:0000259" key="8">
    <source>
        <dbReference type="Pfam" id="PF02687"/>
    </source>
</evidence>
<feature type="domain" description="MacB-like periplasmic core" evidence="9">
    <location>
        <begin position="28"/>
        <end position="243"/>
    </location>
</feature>
<comment type="similarity">
    <text evidence="6">Belongs to the ABC-4 integral membrane protein family.</text>
</comment>
<keyword evidence="2" id="KW-1003">Cell membrane</keyword>
<accession>A0A3P1WUP6</accession>
<evidence type="ECO:0000256" key="3">
    <source>
        <dbReference type="ARBA" id="ARBA00022692"/>
    </source>
</evidence>
<dbReference type="InterPro" id="IPR050250">
    <property type="entry name" value="Macrolide_Exporter_MacB"/>
</dbReference>
<comment type="caution">
    <text evidence="10">The sequence shown here is derived from an EMBL/GenBank/DDBJ whole genome shotgun (WGS) entry which is preliminary data.</text>
</comment>
<feature type="transmembrane region" description="Helical" evidence="7">
    <location>
        <begin position="331"/>
        <end position="353"/>
    </location>
</feature>
<evidence type="ECO:0000256" key="5">
    <source>
        <dbReference type="ARBA" id="ARBA00023136"/>
    </source>
</evidence>
<dbReference type="InterPro" id="IPR025857">
    <property type="entry name" value="MacB_PCD"/>
</dbReference>
<evidence type="ECO:0000313" key="10">
    <source>
        <dbReference type="EMBL" id="RRD49965.1"/>
    </source>
</evidence>
<dbReference type="OrthoDB" id="9780560at2"/>
<evidence type="ECO:0000313" key="11">
    <source>
        <dbReference type="Proteomes" id="UP000280935"/>
    </source>
</evidence>
<dbReference type="PANTHER" id="PTHR30572">
    <property type="entry name" value="MEMBRANE COMPONENT OF TRANSPORTER-RELATED"/>
    <property type="match status" value="1"/>
</dbReference>
<dbReference type="AlphaFoldDB" id="A0A3P1WUP6"/>
<feature type="domain" description="ABC3 transporter permease C-terminal" evidence="8">
    <location>
        <begin position="281"/>
        <end position="394"/>
    </location>
</feature>
<dbReference type="RefSeq" id="WP_125227602.1">
    <property type="nucleotide sequence ID" value="NZ_RQYT01000010.1"/>
</dbReference>
<feature type="transmembrane region" description="Helical" evidence="7">
    <location>
        <begin position="365"/>
        <end position="383"/>
    </location>
</feature>
<dbReference type="GO" id="GO:0005886">
    <property type="term" value="C:plasma membrane"/>
    <property type="evidence" value="ECO:0007669"/>
    <property type="project" value="UniProtKB-SubCell"/>
</dbReference>
<evidence type="ECO:0000256" key="2">
    <source>
        <dbReference type="ARBA" id="ARBA00022475"/>
    </source>
</evidence>
<keyword evidence="3 7" id="KW-0812">Transmembrane</keyword>
<organism evidence="10 11">
    <name type="scientific">Arachnia propionica</name>
    <dbReference type="NCBI Taxonomy" id="1750"/>
    <lineage>
        <taxon>Bacteria</taxon>
        <taxon>Bacillati</taxon>
        <taxon>Actinomycetota</taxon>
        <taxon>Actinomycetes</taxon>
        <taxon>Propionibacteriales</taxon>
        <taxon>Propionibacteriaceae</taxon>
        <taxon>Arachnia</taxon>
    </lineage>
</organism>
<dbReference type="GO" id="GO:0022857">
    <property type="term" value="F:transmembrane transporter activity"/>
    <property type="evidence" value="ECO:0007669"/>
    <property type="project" value="TreeGrafter"/>
</dbReference>